<gene>
    <name evidence="2" type="ORF">Thiowin_04132</name>
</gene>
<keyword evidence="3" id="KW-1185">Reference proteome</keyword>
<dbReference type="EMBL" id="CP121472">
    <property type="protein sequence ID" value="WPL19028.1"/>
    <property type="molecule type" value="Genomic_DNA"/>
</dbReference>
<evidence type="ECO:0000313" key="3">
    <source>
        <dbReference type="Proteomes" id="UP001432180"/>
    </source>
</evidence>
<sequence length="85" mass="9187">MQMTTVSSTDFARDLNEAKKAASAGPVIVTDEGRPAYALLKIDDYYRLARKAPKSLLTIMDAIPGGNIDFDPPTLTGNDLKPADF</sequence>
<comment type="similarity">
    <text evidence="1">Belongs to the phD/YefM antitoxin family.</text>
</comment>
<accession>A0ABZ0SDD0</accession>
<name>A0ABZ0SDD0_9GAMM</name>
<proteinExistence type="inferred from homology"/>
<evidence type="ECO:0000313" key="2">
    <source>
        <dbReference type="EMBL" id="WPL19028.1"/>
    </source>
</evidence>
<protein>
    <submittedName>
        <fullName evidence="2">YefM-like protein</fullName>
    </submittedName>
</protein>
<evidence type="ECO:0000256" key="1">
    <source>
        <dbReference type="ARBA" id="ARBA00009981"/>
    </source>
</evidence>
<dbReference type="Proteomes" id="UP001432180">
    <property type="component" value="Chromosome"/>
</dbReference>
<reference evidence="2 3" key="1">
    <citation type="journal article" date="2023" name="Microorganisms">
        <title>Thiorhodovibrio frisius and Trv. litoralis spp. nov., Two Novel Members from a Clade of Fastidious Purple Sulfur Bacteria That Exhibit Unique Red-Shifted Light-Harvesting Capabilities.</title>
        <authorList>
            <person name="Methner A."/>
            <person name="Kuzyk S.B."/>
            <person name="Petersen J."/>
            <person name="Bauer S."/>
            <person name="Brinkmann H."/>
            <person name="Sichau K."/>
            <person name="Wanner G."/>
            <person name="Wolf J."/>
            <person name="Neumann-Schaal M."/>
            <person name="Henke P."/>
            <person name="Tank M."/>
            <person name="Sproer C."/>
            <person name="Bunk B."/>
            <person name="Overmann J."/>
        </authorList>
    </citation>
    <scope>NUCLEOTIDE SEQUENCE [LARGE SCALE GENOMIC DNA]</scope>
    <source>
        <strain evidence="2 3">DSM 6702</strain>
    </source>
</reference>
<organism evidence="2 3">
    <name type="scientific">Thiorhodovibrio winogradskyi</name>
    <dbReference type="NCBI Taxonomy" id="77007"/>
    <lineage>
        <taxon>Bacteria</taxon>
        <taxon>Pseudomonadati</taxon>
        <taxon>Pseudomonadota</taxon>
        <taxon>Gammaproteobacteria</taxon>
        <taxon>Chromatiales</taxon>
        <taxon>Chromatiaceae</taxon>
        <taxon>Thiorhodovibrio</taxon>
    </lineage>
</organism>
<dbReference type="Gene3D" id="3.40.1620.10">
    <property type="entry name" value="YefM-like domain"/>
    <property type="match status" value="1"/>
</dbReference>
<dbReference type="SUPFAM" id="SSF143120">
    <property type="entry name" value="YefM-like"/>
    <property type="match status" value="1"/>
</dbReference>
<dbReference type="InterPro" id="IPR036165">
    <property type="entry name" value="YefM-like_sf"/>
</dbReference>